<reference evidence="1 2" key="1">
    <citation type="submission" date="2019-02" db="EMBL/GenBank/DDBJ databases">
        <authorList>
            <consortium name="Pathogen Informatics"/>
        </authorList>
    </citation>
    <scope>NUCLEOTIDE SEQUENCE [LARGE SCALE GENOMIC DNA]</scope>
    <source>
        <strain evidence="1 2">3012STDY7078520</strain>
    </source>
</reference>
<evidence type="ECO:0000313" key="2">
    <source>
        <dbReference type="Proteomes" id="UP000386281"/>
    </source>
</evidence>
<name>A0A449D7C4_9MICO</name>
<dbReference type="EMBL" id="CAACXN010000015">
    <property type="protein sequence ID" value="VEW13529.1"/>
    <property type="molecule type" value="Genomic_DNA"/>
</dbReference>
<accession>A0A449D7C4</accession>
<dbReference type="RefSeq" id="WP_190246875.1">
    <property type="nucleotide sequence ID" value="NZ_CAACXN010000015.1"/>
</dbReference>
<sequence length="150" mass="17267">MNLTETAKLLAFISELDYRRFTEETAVAWHEVLGKYDYQDCRDAVIAHNTSSGEFLKPGHIGKIIHANRKRRLSGVPVTLVANVDDRRGIESTAEDHDHYKRVRAEIREAIANGSLTTIAYQWYWTHETPWDEFKKNNLGPREPMRAIAS</sequence>
<evidence type="ECO:0000313" key="1">
    <source>
        <dbReference type="EMBL" id="VEW13529.1"/>
    </source>
</evidence>
<proteinExistence type="predicted"/>
<protein>
    <submittedName>
        <fullName evidence="1">Uncharacterized protein</fullName>
    </submittedName>
</protein>
<organism evidence="1 2">
    <name type="scientific">Brevibacterium casei</name>
    <dbReference type="NCBI Taxonomy" id="33889"/>
    <lineage>
        <taxon>Bacteria</taxon>
        <taxon>Bacillati</taxon>
        <taxon>Actinomycetota</taxon>
        <taxon>Actinomycetes</taxon>
        <taxon>Micrococcales</taxon>
        <taxon>Brevibacteriaceae</taxon>
        <taxon>Brevibacterium</taxon>
    </lineage>
</organism>
<dbReference type="AlphaFoldDB" id="A0A449D7C4"/>
<dbReference type="Proteomes" id="UP000386281">
    <property type="component" value="Unassembled WGS sequence"/>
</dbReference>
<gene>
    <name evidence="1" type="ORF">NCTC12391_01774</name>
</gene>